<sequence>MEKILPIGSVITLKNGSLKVMIIARYPLYKYKNRIGYFDYSGCIFPSGVTDNQTYFFNNDDIEKVWFTGYIDENELKAQKVFKEQIDKIEYPHFTIEEVNKIEE</sequence>
<proteinExistence type="predicted"/>
<accession>A0A0E1ELW1</accession>
<gene>
    <name evidence="1" type="ORF">AX245_04175</name>
    <name evidence="2" type="ORF">C4618_11665</name>
</gene>
<reference evidence="1 3" key="1">
    <citation type="journal article" date="2016" name="Sci. Rep.">
        <title>Serotype IV Streptococcus agalactiae ST-452 has arisen from large genomic recombination events between CC23 and the hypervirulent CC17 lineages.</title>
        <authorList>
            <person name="Campisi E."/>
            <person name="Rinaudo C.D."/>
            <person name="Donati C."/>
            <person name="Barucco M."/>
            <person name="Torricelli G."/>
            <person name="Edwards M.S."/>
            <person name="Baker C.J."/>
            <person name="Margarit I."/>
            <person name="Rosini R."/>
        </authorList>
    </citation>
    <scope>NUCLEOTIDE SEQUENCE [LARGE SCALE GENOMIC DNA]</scope>
    <source>
        <strain evidence="1 3">CZ-PW-140</strain>
    </source>
</reference>
<dbReference type="Proteomes" id="UP000256718">
    <property type="component" value="Unassembled WGS sequence"/>
</dbReference>
<evidence type="ECO:0000313" key="2">
    <source>
        <dbReference type="EMBL" id="RDY77004.1"/>
    </source>
</evidence>
<dbReference type="AlphaFoldDB" id="A0A0E1ELW1"/>
<evidence type="ECO:0000313" key="4">
    <source>
        <dbReference type="Proteomes" id="UP000256718"/>
    </source>
</evidence>
<dbReference type="RefSeq" id="WP_000411444.1">
    <property type="nucleotide sequence ID" value="NZ_BCNI01000002.1"/>
</dbReference>
<dbReference type="EMBL" id="QHGZ01000230">
    <property type="protein sequence ID" value="RDY77004.1"/>
    <property type="molecule type" value="Genomic_DNA"/>
</dbReference>
<dbReference type="InterPro" id="IPR025233">
    <property type="entry name" value="DUF4176"/>
</dbReference>
<dbReference type="EMBL" id="MAWT01000043">
    <property type="protein sequence ID" value="OCM70743.1"/>
    <property type="molecule type" value="Genomic_DNA"/>
</dbReference>
<dbReference type="KEGG" id="sage:EN72_05760"/>
<dbReference type="Proteomes" id="UP000093122">
    <property type="component" value="Unassembled WGS sequence"/>
</dbReference>
<comment type="caution">
    <text evidence="2">The sequence shown here is derived from an EMBL/GenBank/DDBJ whole genome shotgun (WGS) entry which is preliminary data.</text>
</comment>
<reference evidence="2 4" key="2">
    <citation type="journal article" date="2018" name="Emerg. Microbes Infect.">
        <title>Phenotypic and molecular analysis of nontypeable Group B streptococci: identification of cps2a and hybrid cps2a/cps5 Group B streptococcal capsule gene clusters.</title>
        <authorList>
            <person name="Alhhazmi A."/>
            <person name="Tyrrell G.J."/>
        </authorList>
    </citation>
    <scope>NUCLEOTIDE SEQUENCE [LARGE SCALE GENOMIC DNA]</scope>
    <source>
        <strain evidence="2 4">PLGBS17</strain>
    </source>
</reference>
<evidence type="ECO:0000313" key="1">
    <source>
        <dbReference type="EMBL" id="OCM70743.1"/>
    </source>
</evidence>
<name>A0A0E1ELW1_STRAG</name>
<organism evidence="2 4">
    <name type="scientific">Streptococcus agalactiae</name>
    <dbReference type="NCBI Taxonomy" id="1311"/>
    <lineage>
        <taxon>Bacteria</taxon>
        <taxon>Bacillati</taxon>
        <taxon>Bacillota</taxon>
        <taxon>Bacilli</taxon>
        <taxon>Lactobacillales</taxon>
        <taxon>Streptococcaceae</taxon>
        <taxon>Streptococcus</taxon>
    </lineage>
</organism>
<dbReference type="OMA" id="FFFNHEN"/>
<dbReference type="Pfam" id="PF13780">
    <property type="entry name" value="DUF4176"/>
    <property type="match status" value="1"/>
</dbReference>
<evidence type="ECO:0000313" key="3">
    <source>
        <dbReference type="Proteomes" id="UP000093122"/>
    </source>
</evidence>
<protein>
    <submittedName>
        <fullName evidence="2">DUF4176 domain-containing protein</fullName>
    </submittedName>
</protein>